<name>A0A1H7K724_9PROT</name>
<protein>
    <submittedName>
        <fullName evidence="1">Uncharacterized protein</fullName>
    </submittedName>
</protein>
<evidence type="ECO:0000313" key="2">
    <source>
        <dbReference type="Proteomes" id="UP000198620"/>
    </source>
</evidence>
<dbReference type="AlphaFoldDB" id="A0A1H7K724"/>
<gene>
    <name evidence="1" type="ORF">SAMN05216387_103104</name>
</gene>
<reference evidence="1 2" key="1">
    <citation type="submission" date="2016-10" db="EMBL/GenBank/DDBJ databases">
        <authorList>
            <person name="de Groot N.N."/>
        </authorList>
    </citation>
    <scope>NUCLEOTIDE SEQUENCE [LARGE SCALE GENOMIC DNA]</scope>
    <source>
        <strain evidence="1 2">Nv1</strain>
    </source>
</reference>
<dbReference type="Proteomes" id="UP000198620">
    <property type="component" value="Unassembled WGS sequence"/>
</dbReference>
<organism evidence="1 2">
    <name type="scientific">Nitrosovibrio tenuis</name>
    <dbReference type="NCBI Taxonomy" id="1233"/>
    <lineage>
        <taxon>Bacteria</taxon>
        <taxon>Pseudomonadati</taxon>
        <taxon>Pseudomonadota</taxon>
        <taxon>Betaproteobacteria</taxon>
        <taxon>Nitrosomonadales</taxon>
        <taxon>Nitrosomonadaceae</taxon>
        <taxon>Nitrosovibrio</taxon>
    </lineage>
</organism>
<sequence length="106" mass="11554">MRGILFTAFVLAGCASVLVDNKQGQGKDSAAASGTYSITTLYDGDTGSRERAAKWLDTEARNICASDYTLISEETVPIMNYLGEVTDSRLIWKIKCLQQTERANAP</sequence>
<dbReference type="EMBL" id="FOBH01000003">
    <property type="protein sequence ID" value="SEK81727.1"/>
    <property type="molecule type" value="Genomic_DNA"/>
</dbReference>
<evidence type="ECO:0000313" key="1">
    <source>
        <dbReference type="EMBL" id="SEK81727.1"/>
    </source>
</evidence>
<accession>A0A1H7K724</accession>
<keyword evidence="2" id="KW-1185">Reference proteome</keyword>
<proteinExistence type="predicted"/>